<dbReference type="InterPro" id="IPR001766">
    <property type="entry name" value="Fork_head_dom"/>
</dbReference>
<feature type="compositionally biased region" description="Polar residues" evidence="7">
    <location>
        <begin position="588"/>
        <end position="602"/>
    </location>
</feature>
<dbReference type="RefSeq" id="XP_066693247.1">
    <property type="nucleotide sequence ID" value="XM_066851009.1"/>
</dbReference>
<evidence type="ECO:0000256" key="6">
    <source>
        <dbReference type="PROSITE-ProRule" id="PRU00089"/>
    </source>
</evidence>
<feature type="domain" description="Fork-head" evidence="9">
    <location>
        <begin position="357"/>
        <end position="442"/>
    </location>
</feature>
<dbReference type="SMART" id="SM00339">
    <property type="entry name" value="FH"/>
    <property type="match status" value="1"/>
</dbReference>
<organism evidence="10 11">
    <name type="scientific">Apiospora aurea</name>
    <dbReference type="NCBI Taxonomy" id="335848"/>
    <lineage>
        <taxon>Eukaryota</taxon>
        <taxon>Fungi</taxon>
        <taxon>Dikarya</taxon>
        <taxon>Ascomycota</taxon>
        <taxon>Pezizomycotina</taxon>
        <taxon>Sordariomycetes</taxon>
        <taxon>Xylariomycetidae</taxon>
        <taxon>Amphisphaeriales</taxon>
        <taxon>Apiosporaceae</taxon>
        <taxon>Apiospora</taxon>
    </lineage>
</organism>
<dbReference type="InterPro" id="IPR036390">
    <property type="entry name" value="WH_DNA-bd_sf"/>
</dbReference>
<gene>
    <name evidence="10" type="ORF">PG986_014787</name>
</gene>
<dbReference type="SUPFAM" id="SSF46785">
    <property type="entry name" value="Winged helix' DNA-binding domain"/>
    <property type="match status" value="1"/>
</dbReference>
<dbReference type="Pfam" id="PF00250">
    <property type="entry name" value="Forkhead"/>
    <property type="match status" value="1"/>
</dbReference>
<keyword evidence="2" id="KW-0805">Transcription regulation</keyword>
<feature type="region of interest" description="Disordered" evidence="7">
    <location>
        <begin position="278"/>
        <end position="332"/>
    </location>
</feature>
<feature type="region of interest" description="Disordered" evidence="7">
    <location>
        <begin position="449"/>
        <end position="681"/>
    </location>
</feature>
<feature type="domain" description="FHA" evidence="8">
    <location>
        <begin position="150"/>
        <end position="218"/>
    </location>
</feature>
<feature type="compositionally biased region" description="Gly residues" evidence="7">
    <location>
        <begin position="693"/>
        <end position="706"/>
    </location>
</feature>
<dbReference type="InterPro" id="IPR008984">
    <property type="entry name" value="SMAD_FHA_dom_sf"/>
</dbReference>
<comment type="subcellular location">
    <subcellularLocation>
        <location evidence="1 6">Nucleus</location>
    </subcellularLocation>
</comment>
<evidence type="ECO:0000256" key="5">
    <source>
        <dbReference type="ARBA" id="ARBA00023242"/>
    </source>
</evidence>
<feature type="region of interest" description="Disordered" evidence="7">
    <location>
        <begin position="687"/>
        <end position="706"/>
    </location>
</feature>
<comment type="caution">
    <text evidence="10">The sequence shown here is derived from an EMBL/GenBank/DDBJ whole genome shotgun (WGS) entry which is preliminary data.</text>
</comment>
<dbReference type="SUPFAM" id="SSF49879">
    <property type="entry name" value="SMAD/FHA domain"/>
    <property type="match status" value="1"/>
</dbReference>
<dbReference type="PROSITE" id="PS00658">
    <property type="entry name" value="FORK_HEAD_2"/>
    <property type="match status" value="1"/>
</dbReference>
<dbReference type="PANTHER" id="PTHR45881">
    <property type="entry name" value="CHECKPOINT SUPPRESSOR 1-LIKE, ISOFORM A-RELATED"/>
    <property type="match status" value="1"/>
</dbReference>
<feature type="compositionally biased region" description="Basic and acidic residues" evidence="7">
    <location>
        <begin position="421"/>
        <end position="437"/>
    </location>
</feature>
<dbReference type="InterPro" id="IPR030456">
    <property type="entry name" value="TF_fork_head_CS_2"/>
</dbReference>
<evidence type="ECO:0000259" key="8">
    <source>
        <dbReference type="PROSITE" id="PS50006"/>
    </source>
</evidence>
<protein>
    <submittedName>
        <fullName evidence="10">Fork-head transcriptional regulator 2</fullName>
    </submittedName>
</protein>
<reference evidence="10 11" key="1">
    <citation type="submission" date="2023-01" db="EMBL/GenBank/DDBJ databases">
        <title>Analysis of 21 Apiospora genomes using comparative genomics revels a genus with tremendous synthesis potential of carbohydrate active enzymes and secondary metabolites.</title>
        <authorList>
            <person name="Sorensen T."/>
        </authorList>
    </citation>
    <scope>NUCLEOTIDE SEQUENCE [LARGE SCALE GENOMIC DNA]</scope>
    <source>
        <strain evidence="10 11">CBS 24483</strain>
    </source>
</reference>
<feature type="compositionally biased region" description="Polar residues" evidence="7">
    <location>
        <begin position="495"/>
        <end position="513"/>
    </location>
</feature>
<feature type="DNA-binding region" description="Fork-head" evidence="6">
    <location>
        <begin position="357"/>
        <end position="442"/>
    </location>
</feature>
<proteinExistence type="predicted"/>
<keyword evidence="4" id="KW-0804">Transcription</keyword>
<dbReference type="Gene3D" id="2.60.200.20">
    <property type="match status" value="1"/>
</dbReference>
<dbReference type="CDD" id="cd22701">
    <property type="entry name" value="FHA_FKH1-like"/>
    <property type="match status" value="1"/>
</dbReference>
<feature type="region of interest" description="Disordered" evidence="7">
    <location>
        <begin position="1"/>
        <end position="93"/>
    </location>
</feature>
<dbReference type="InterPro" id="IPR000253">
    <property type="entry name" value="FHA_dom"/>
</dbReference>
<evidence type="ECO:0000313" key="11">
    <source>
        <dbReference type="Proteomes" id="UP001391051"/>
    </source>
</evidence>
<dbReference type="PROSITE" id="PS50006">
    <property type="entry name" value="FHA_DOMAIN"/>
    <property type="match status" value="1"/>
</dbReference>
<dbReference type="InterPro" id="IPR036388">
    <property type="entry name" value="WH-like_DNA-bd_sf"/>
</dbReference>
<evidence type="ECO:0000259" key="9">
    <source>
        <dbReference type="PROSITE" id="PS50039"/>
    </source>
</evidence>
<dbReference type="PROSITE" id="PS50039">
    <property type="entry name" value="FORK_HEAD_3"/>
    <property type="match status" value="1"/>
</dbReference>
<evidence type="ECO:0000256" key="1">
    <source>
        <dbReference type="ARBA" id="ARBA00004123"/>
    </source>
</evidence>
<keyword evidence="11" id="KW-1185">Reference proteome</keyword>
<feature type="compositionally biased region" description="Polar residues" evidence="7">
    <location>
        <begin position="648"/>
        <end position="659"/>
    </location>
</feature>
<accession>A0ABR1PU03</accession>
<dbReference type="PANTHER" id="PTHR45881:SF1">
    <property type="entry name" value="FORK HEAD PROTEIN HOMOLOG 2"/>
    <property type="match status" value="1"/>
</dbReference>
<feature type="compositionally biased region" description="Acidic residues" evidence="7">
    <location>
        <begin position="666"/>
        <end position="675"/>
    </location>
</feature>
<feature type="compositionally biased region" description="Low complexity" evidence="7">
    <location>
        <begin position="622"/>
        <end position="633"/>
    </location>
</feature>
<feature type="compositionally biased region" description="Polar residues" evidence="7">
    <location>
        <begin position="315"/>
        <end position="324"/>
    </location>
</feature>
<keyword evidence="5 6" id="KW-0539">Nucleus</keyword>
<feature type="region of interest" description="Disordered" evidence="7">
    <location>
        <begin position="418"/>
        <end position="437"/>
    </location>
</feature>
<dbReference type="Proteomes" id="UP001391051">
    <property type="component" value="Unassembled WGS sequence"/>
</dbReference>
<dbReference type="EMBL" id="JAQQWE010000010">
    <property type="protein sequence ID" value="KAK7937919.1"/>
    <property type="molecule type" value="Genomic_DNA"/>
</dbReference>
<feature type="compositionally biased region" description="Pro residues" evidence="7">
    <location>
        <begin position="62"/>
        <end position="72"/>
    </location>
</feature>
<evidence type="ECO:0000313" key="10">
    <source>
        <dbReference type="EMBL" id="KAK7937919.1"/>
    </source>
</evidence>
<sequence>MPPTRSSQRARRVRDVSPSLAHAEMSSPSRPSKRRRRVCLRLQSSPLPPTKPTFANDALPGGPRPPPPPPSDPVDEEDSSLTIDPSNDNDVEPNVAADTIITRVTEHLASVETKASKEHANANHTSQGDIEAYAKIAAREWTYYVRQLNVNIGRFSEMAEDGTALAQNPEDEGFVHIDLGPNKIFSRKTARVFYGADEEKWFLECKGRNPVKVNGVPLKKDDEPHPLSSGEVIEAGGIEMMFVLPASTSRLQIHDMFISRIAHRWKLAMHCLRLPLSSSGDRPSSSNAGRPPSARGGAFQQPIAPAPPDYKRPGTPQSAKSRTIASAHKSPAYGSSGTMLLNNGEIDLSLEENKHIKPSYSYAQMITQAIVSQKEQKLNLNNIYRYITDHYAYYRNQTPSGWQNSIRHNLSLNKAFNKAPRSTDEPGKGMKWEIVPEQREEMTRQAFKVGRGGHRGSSAPSSPSAPNQLNYINHGPKDMTSGREPASARKRKASPTGSPLPSSAFNRSQMTPERSSRFQPPGSASFQDGSPLPRPRKPLDKASSFATTTTDSLPRSPPLLTSSYLQDETPSFITPVPHRVQPRIAPPSTAQRPSQHMPTSSPAPFWKFADIGSTPARPFDISPSKPSLNLPRSSSPPPFAGDEGSRSPIGSPTRSSGRAATQETTTVDEEEEEGGFDLTKGFQSIGSYHNHLGRGGGLLARANGGR</sequence>
<evidence type="ECO:0000256" key="3">
    <source>
        <dbReference type="ARBA" id="ARBA00023125"/>
    </source>
</evidence>
<dbReference type="GeneID" id="92084071"/>
<dbReference type="Gene3D" id="1.10.10.10">
    <property type="entry name" value="Winged helix-like DNA-binding domain superfamily/Winged helix DNA-binding domain"/>
    <property type="match status" value="1"/>
</dbReference>
<evidence type="ECO:0000256" key="2">
    <source>
        <dbReference type="ARBA" id="ARBA00023015"/>
    </source>
</evidence>
<feature type="compositionally biased region" description="Low complexity" evidence="7">
    <location>
        <begin position="457"/>
        <end position="466"/>
    </location>
</feature>
<feature type="compositionally biased region" description="Low complexity" evidence="7">
    <location>
        <begin position="547"/>
        <end position="565"/>
    </location>
</feature>
<dbReference type="PRINTS" id="PR00053">
    <property type="entry name" value="FORKHEAD"/>
</dbReference>
<evidence type="ECO:0000256" key="7">
    <source>
        <dbReference type="SAM" id="MobiDB-lite"/>
    </source>
</evidence>
<evidence type="ECO:0000256" key="4">
    <source>
        <dbReference type="ARBA" id="ARBA00023163"/>
    </source>
</evidence>
<keyword evidence="3 6" id="KW-0238">DNA-binding</keyword>
<name>A0ABR1PU03_9PEZI</name>